<evidence type="ECO:0000313" key="2">
    <source>
        <dbReference type="EMBL" id="KZP28374.1"/>
    </source>
</evidence>
<protein>
    <recommendedName>
        <fullName evidence="4">NYN domain-containing protein</fullName>
    </recommendedName>
</protein>
<dbReference type="Proteomes" id="UP000076532">
    <property type="component" value="Unassembled WGS sequence"/>
</dbReference>
<evidence type="ECO:0000313" key="3">
    <source>
        <dbReference type="Proteomes" id="UP000076532"/>
    </source>
</evidence>
<gene>
    <name evidence="2" type="ORF">FIBSPDRAFT_1039516</name>
</gene>
<feature type="region of interest" description="Disordered" evidence="1">
    <location>
        <begin position="871"/>
        <end position="896"/>
    </location>
</feature>
<name>A0A166RKJ6_9AGAM</name>
<keyword evidence="3" id="KW-1185">Reference proteome</keyword>
<evidence type="ECO:0000256" key="1">
    <source>
        <dbReference type="SAM" id="MobiDB-lite"/>
    </source>
</evidence>
<feature type="region of interest" description="Disordered" evidence="1">
    <location>
        <begin position="159"/>
        <end position="184"/>
    </location>
</feature>
<dbReference type="AlphaFoldDB" id="A0A166RKJ6"/>
<proteinExistence type="predicted"/>
<dbReference type="STRING" id="436010.A0A166RKJ6"/>
<reference evidence="2 3" key="1">
    <citation type="journal article" date="2016" name="Mol. Biol. Evol.">
        <title>Comparative Genomics of Early-Diverging Mushroom-Forming Fungi Provides Insights into the Origins of Lignocellulose Decay Capabilities.</title>
        <authorList>
            <person name="Nagy L.G."/>
            <person name="Riley R."/>
            <person name="Tritt A."/>
            <person name="Adam C."/>
            <person name="Daum C."/>
            <person name="Floudas D."/>
            <person name="Sun H."/>
            <person name="Yadav J.S."/>
            <person name="Pangilinan J."/>
            <person name="Larsson K.H."/>
            <person name="Matsuura K."/>
            <person name="Barry K."/>
            <person name="Labutti K."/>
            <person name="Kuo R."/>
            <person name="Ohm R.A."/>
            <person name="Bhattacharya S.S."/>
            <person name="Shirouzu T."/>
            <person name="Yoshinaga Y."/>
            <person name="Martin F.M."/>
            <person name="Grigoriev I.V."/>
            <person name="Hibbett D.S."/>
        </authorList>
    </citation>
    <scope>NUCLEOTIDE SEQUENCE [LARGE SCALE GENOMIC DNA]</scope>
    <source>
        <strain evidence="2 3">CBS 109695</strain>
    </source>
</reference>
<sequence length="1025" mass="108807">MDCSQGTSKGNMIAVDMFAFAMRTPHPATLIVISDAQILGYAVSILRLRMYRVIVVGSAEGGRGSLKQRASEFMDWDVLVGQRRDCALLDALEGRKATQGDVGDDEDSRDGVLGHAPSVDDEQPREASAEATFLRPSTPQDEAIEAKAHPTLIEEVSLEEHPPHSPLSIHHPQLSQQSSPASNTIPLDLIPEMQSKPMVEGFQPTSSPTPEALAAELLRYRKLVEKLSSLPNPSRKRVDVIEKLLHCSTFLHTRESLGFSGLDGYAAQGIIDLGERVNADGTMTAWVCLGPSTGAPKGATTEMVSPNASPVHIPTINPVVTPASLFKMAGAQGGIKVGSLAPTTPEDASIVFRGLVDILRPHALLERSHVADMLLSYIKRDWPTFSRLGISGPDRLFALAASEGLVVFSKTPGWKKTKGKKWIALAPGWQNSKGGTQNTDPNVPLSFGNETTSQSSEQAAVIAQAKAISSSERNFAMTQLVSQGVLSSAIADGVCRPITSVPSLDVPGLSHVTARFPSVGLLVSEQSESETLSDVIFTPLVVPAPIGSSHEATTTYSPHLPGGDGLGRPEGRVRGFPSPMTGVLPCASPMNDAGLSPIFHALVDILRPHGRLARTEVAGILRIYIRQDKPAFSRRGIKKPSDLFALAASEGVVVLSKTIVYGRPEPCIALAPAWQTLTECTSIPEVGVSVSLDNKATAPDEQRNDNSHAAILDYAAENAGNSVHEPIITNTQGVSSVNTQANGSAKQEKEESIIVGVVDSTPPPNTSMINSLLAKLIGLVQKHGPNAESSIIAPWLKIHLSSYIIPNTSGVHSFKALINLAVATGLVTLGQGRDRTGKKIETISLAPDWQRRHPATSSALFPARTADVPLCTSPANDTAQSQNPEQPNDDSCGAATAILGRNPENAVLHDLVVSNVSGVHSQTNRSAKQEKEESVVVGVVDHIPPSTLIVDKALFAGLIGLIKKHGPEAKRHVVASGMKASNPYIFAKAGVYSFKEFVNLAVDEGLVTLGHVGSGRKQTDTISLS</sequence>
<accession>A0A166RKJ6</accession>
<dbReference type="OrthoDB" id="549353at2759"/>
<dbReference type="EMBL" id="KV417503">
    <property type="protein sequence ID" value="KZP28374.1"/>
    <property type="molecule type" value="Genomic_DNA"/>
</dbReference>
<organism evidence="2 3">
    <name type="scientific">Athelia psychrophila</name>
    <dbReference type="NCBI Taxonomy" id="1759441"/>
    <lineage>
        <taxon>Eukaryota</taxon>
        <taxon>Fungi</taxon>
        <taxon>Dikarya</taxon>
        <taxon>Basidiomycota</taxon>
        <taxon>Agaricomycotina</taxon>
        <taxon>Agaricomycetes</taxon>
        <taxon>Agaricomycetidae</taxon>
        <taxon>Atheliales</taxon>
        <taxon>Atheliaceae</taxon>
        <taxon>Athelia</taxon>
    </lineage>
</organism>
<feature type="compositionally biased region" description="Low complexity" evidence="1">
    <location>
        <begin position="166"/>
        <end position="175"/>
    </location>
</feature>
<feature type="region of interest" description="Disordered" evidence="1">
    <location>
        <begin position="96"/>
        <end position="141"/>
    </location>
</feature>
<evidence type="ECO:0008006" key="4">
    <source>
        <dbReference type="Google" id="ProtNLM"/>
    </source>
</evidence>
<feature type="compositionally biased region" description="Polar residues" evidence="1">
    <location>
        <begin position="873"/>
        <end position="886"/>
    </location>
</feature>